<dbReference type="InterPro" id="IPR006674">
    <property type="entry name" value="HD_domain"/>
</dbReference>
<organism evidence="2 3">
    <name type="scientific">Muricomes intestini</name>
    <dbReference type="NCBI Taxonomy" id="1796634"/>
    <lineage>
        <taxon>Bacteria</taxon>
        <taxon>Bacillati</taxon>
        <taxon>Bacillota</taxon>
        <taxon>Clostridia</taxon>
        <taxon>Lachnospirales</taxon>
        <taxon>Lachnospiraceae</taxon>
        <taxon>Muricomes</taxon>
    </lineage>
</organism>
<feature type="domain" description="HD" evidence="1">
    <location>
        <begin position="31"/>
        <end position="123"/>
    </location>
</feature>
<dbReference type="CDD" id="cd00077">
    <property type="entry name" value="HDc"/>
    <property type="match status" value="1"/>
</dbReference>
<dbReference type="Pfam" id="PF01966">
    <property type="entry name" value="HD"/>
    <property type="match status" value="1"/>
</dbReference>
<dbReference type="SUPFAM" id="SSF109604">
    <property type="entry name" value="HD-domain/PDEase-like"/>
    <property type="match status" value="1"/>
</dbReference>
<dbReference type="Proteomes" id="UP000295726">
    <property type="component" value="Unassembled WGS sequence"/>
</dbReference>
<evidence type="ECO:0000313" key="3">
    <source>
        <dbReference type="Proteomes" id="UP000295726"/>
    </source>
</evidence>
<keyword evidence="3" id="KW-1185">Reference proteome</keyword>
<name>A0A4R3K6M5_9FIRM</name>
<comment type="caution">
    <text evidence="2">The sequence shown here is derived from an EMBL/GenBank/DDBJ whole genome shotgun (WGS) entry which is preliminary data.</text>
</comment>
<evidence type="ECO:0000313" key="2">
    <source>
        <dbReference type="EMBL" id="TCS78479.1"/>
    </source>
</evidence>
<accession>A0A4R3K6M5</accession>
<reference evidence="2 3" key="1">
    <citation type="submission" date="2019-03" db="EMBL/GenBank/DDBJ databases">
        <title>Genomic Encyclopedia of Type Strains, Phase IV (KMG-IV): sequencing the most valuable type-strain genomes for metagenomic binning, comparative biology and taxonomic classification.</title>
        <authorList>
            <person name="Goeker M."/>
        </authorList>
    </citation>
    <scope>NUCLEOTIDE SEQUENCE [LARGE SCALE GENOMIC DNA]</scope>
    <source>
        <strain evidence="2 3">DSM 29489</strain>
    </source>
</reference>
<proteinExistence type="predicted"/>
<protein>
    <submittedName>
        <fullName evidence="2">HD domain-containing protein</fullName>
    </submittedName>
</protein>
<dbReference type="AlphaFoldDB" id="A0A4R3K6M5"/>
<dbReference type="InterPro" id="IPR003607">
    <property type="entry name" value="HD/PDEase_dom"/>
</dbReference>
<dbReference type="Gene3D" id="1.10.3210.10">
    <property type="entry name" value="Hypothetical protein af1432"/>
    <property type="match status" value="1"/>
</dbReference>
<dbReference type="EMBL" id="SLZZ01000011">
    <property type="protein sequence ID" value="TCS78479.1"/>
    <property type="molecule type" value="Genomic_DNA"/>
</dbReference>
<gene>
    <name evidence="2" type="ORF">EDD59_1114</name>
</gene>
<evidence type="ECO:0000259" key="1">
    <source>
        <dbReference type="Pfam" id="PF01966"/>
    </source>
</evidence>
<sequence length="182" mass="20561">MYIRSVKGVVMKSSVAIEKMIEFYGGNLHDINHFLKVYAYAKTIGELEKLDIKTQETLELAAVVHDIACPLCREKYGSTNGKYQEAEGGALTMQFLRELECDAEMTERICYLVSHHHTYTGVDGVDYQILLEADFLVNADEADISKEAIIEMMNRVFKTETGICLLKSVYGLSENKKEKQSS</sequence>